<feature type="region of interest" description="Disordered" evidence="1">
    <location>
        <begin position="1663"/>
        <end position="1691"/>
    </location>
</feature>
<feature type="domain" description="Schizont-infected cell agglutination extracellular beta" evidence="2">
    <location>
        <begin position="959"/>
        <end position="1125"/>
    </location>
</feature>
<feature type="domain" description="Schizont-infected cell agglutination extracellular beta" evidence="2">
    <location>
        <begin position="1383"/>
        <end position="1563"/>
    </location>
</feature>
<feature type="domain" description="Schizont-infected cell agglutination C-terminal" evidence="3">
    <location>
        <begin position="1624"/>
        <end position="1772"/>
    </location>
</feature>
<dbReference type="InterPro" id="IPR024288">
    <property type="entry name" value="SICA_C"/>
</dbReference>
<dbReference type="Pfam" id="PF12887">
    <property type="entry name" value="SICA_alpha"/>
    <property type="match status" value="1"/>
</dbReference>
<dbReference type="Pfam" id="PF12879">
    <property type="entry name" value="SICA_C"/>
    <property type="match status" value="1"/>
</dbReference>
<comment type="caution">
    <text evidence="5">The sequence shown here is derived from an EMBL/GenBank/DDBJ whole genome shotgun (WGS) entry which is preliminary data.</text>
</comment>
<name>A0A1Y3DK34_PLAKN</name>
<feature type="domain" description="Schizont-infected cell agglutination extracellular beta" evidence="2">
    <location>
        <begin position="753"/>
        <end position="917"/>
    </location>
</feature>
<evidence type="ECO:0000313" key="5">
    <source>
        <dbReference type="EMBL" id="OTN64982.1"/>
    </source>
</evidence>
<evidence type="ECO:0000259" key="2">
    <source>
        <dbReference type="Pfam" id="PF12878"/>
    </source>
</evidence>
<feature type="domain" description="Schizont-infected cell agglutination extracellular beta" evidence="2">
    <location>
        <begin position="1163"/>
        <end position="1329"/>
    </location>
</feature>
<dbReference type="Pfam" id="PF12878">
    <property type="entry name" value="SICA_beta"/>
    <property type="match status" value="6"/>
</dbReference>
<evidence type="ECO:0000256" key="1">
    <source>
        <dbReference type="SAM" id="MobiDB-lite"/>
    </source>
</evidence>
<dbReference type="OrthoDB" id="389533at2759"/>
<feature type="compositionally biased region" description="Basic residues" evidence="1">
    <location>
        <begin position="1670"/>
        <end position="1681"/>
    </location>
</feature>
<reference evidence="5 6" key="1">
    <citation type="submission" date="2017-05" db="EMBL/GenBank/DDBJ databases">
        <title>PacBio assembly of a Plasmodium knowlesi genome sequence with Hi-C correction and manual annotation of the SICAvar gene family.</title>
        <authorList>
            <person name="Lapp S.A."/>
            <person name="Geraldo J.A."/>
            <person name="Chien J.-T."/>
            <person name="Ay F."/>
            <person name="Pakala S.B."/>
            <person name="Batugedara G."/>
            <person name="Humphrey J.C."/>
            <person name="Debarry J.D."/>
            <person name="Le Roch K.G."/>
            <person name="Galinski M.R."/>
            <person name="Kissinger J.C."/>
        </authorList>
    </citation>
    <scope>NUCLEOTIDE SEQUENCE [LARGE SCALE GENOMIC DNA]</scope>
    <source>
        <strain evidence="6">Malayan Strain Pk1 (A+)</strain>
    </source>
</reference>
<dbReference type="VEuPathDB" id="PlasmoDB:PKA1H_090037700"/>
<dbReference type="Proteomes" id="UP000195012">
    <property type="component" value="Unassembled WGS sequence"/>
</dbReference>
<dbReference type="VEuPathDB" id="PlasmoDB:PKNH_0932000"/>
<organism evidence="5 6">
    <name type="scientific">Plasmodium knowlesi</name>
    <dbReference type="NCBI Taxonomy" id="5850"/>
    <lineage>
        <taxon>Eukaryota</taxon>
        <taxon>Sar</taxon>
        <taxon>Alveolata</taxon>
        <taxon>Apicomplexa</taxon>
        <taxon>Aconoidasida</taxon>
        <taxon>Haemosporida</taxon>
        <taxon>Plasmodiidae</taxon>
        <taxon>Plasmodium</taxon>
        <taxon>Plasmodium (Plasmodium)</taxon>
    </lineage>
</organism>
<accession>A0A1Y3DK34</accession>
<dbReference type="InterPro" id="IPR024290">
    <property type="entry name" value="SICA_extracell_a"/>
</dbReference>
<evidence type="ECO:0000259" key="4">
    <source>
        <dbReference type="Pfam" id="PF12887"/>
    </source>
</evidence>
<evidence type="ECO:0000259" key="3">
    <source>
        <dbReference type="Pfam" id="PF12879"/>
    </source>
</evidence>
<protein>
    <submittedName>
        <fullName evidence="5">SICAvar type I</fullName>
    </submittedName>
</protein>
<feature type="domain" description="Schizont-infected cell agglutination extracellular beta" evidence="2">
    <location>
        <begin position="340"/>
        <end position="500"/>
    </location>
</feature>
<sequence length="1773" mass="196541">MSSGAPGGTGGTAGSGGFLQAWLQETLKNGGPSGTGLKTGQEIRDKLKNDLGKKWDELGVWLGRTESREIANLCKDVGKLVRGAGGGVVFYLQNLCKGIAEIKYFISGVERARGMVGSHPATYDKKEVITPLTDNDKAYARCIVGSVALNELYGDHCYMAEIIQKITDDVDRNLRNHLSSKHMANLDKCKGLTDMDVLFGKSILGDTIERWKGMKRVNNGPWRIWRPWEYWPKVCNEDKKPEGDEGKAKLQQQRKENASVMTTFLKVGDDDNRTPGQPTIGEVLTNPDYTISQDTLKQIFQEEVERGGSFQVDNALRKIRNATQQVQAEACIKKNSGDDKLCSRLDCMKQLWNNKGGQTSDADALWKEVREQVTNLVTKVSDKGTSDSDAETLCSTVQCPNGSADCVSKTTCNIMVKALKEVHTVGETGQEDYRIFSPTMRCVILNALAEKLKEQAYKGGYACAVEDGITKAFEVGGTQHSTWCGDKRKGDGSCQPCGKQHRVCTGSMIIGTTSLANEVMDELNTNITNTTNIQTALDKIKEKVTLCDRMNCIIKQLNPSGTSHTQNASTTNVEEFWTKDVKNLWNELAKAMKDSNWNGKENGCNKLDNATPSEKAACNYLHAGFEKLKGISAFIKTNSTDYPTLSKDPSFRQTMGCFLLHAYAKHMKEKAICNIDAGIKEAFKSWNPTSNGPCTNGSSCIQCTWEDEDYDNCKINTNGGTTTTEVKGKLEEIINENDGNITQMLTEINEMTSLCDYMECIATHLNSPNGKNSAEKFWAENGDVKKLWKKLVEEMTKKDSVNGNVNVDCSGFDNPSAERACKYLHTAFTKLESIATSNGTSTYSTLKKDPSFVRTIGCFLLKEYAKQMKDKSKCVIDSGIEKAFKAWKESNNGNCNGGKESCVPCEWNEKDHESCTIKTNGTNGGTKTTEVKPQVEEIVNNDDPDTKPIIEDINKMKDLCDGLKCIASHLNSSTSKYSTTADKFWEKEGEVGQLWNDLFEAMLQIMDKDNGGPCGTMDDGSVTTGTANGRPATKPEKKACNYLHGGLKKLKELSKPSTPQTQNGKILDENPLLKHAMGCFLLKEYAKQMGKKSTCPIDSGLRKAFSTAGKGLNGNCNWEENLDDCKVTIGKPPVTIKNKVDPILEDDDLSIEAVTEHINERTTLCDKLQCATSKWFQKYVATNGTDKKTWCDFWNEGVKTTLEKMFEHVADKGKNNNAACNDFGDENPQSVERKACNHIAAGLQHIKNITSSGSANDQLLQRAVACIALNMYATKIRDASKDKCPIDEDKIKQMFHDSNRNINSLCLTSGSNNNCSFCTRQNEDFKDCKLSVSNTLIKTPSPSQNGTCNNNATEVKTQIDGLLNNSNIKMQPTLSNINKMDDNFCTQVQCAAKKWKSANNKNGLVGTLFWSDIHSAAEKELTTLLHHMTQSKNQEKVTQYCKNDTEWNELGHKEGKTNKAACLLFAAGLKHIYDKQKGPVKGPSFEQTMGCLFLKEYAKQLKEMAHKKKQGHSWVHPLCDIDKGINYAFSQSKDIMEETSPCNNGPNSCFVCNLDGKYEDCKIGDDSVKEKVESIFQDKKNEDHMEKTLENTVCPILITDLLTPFLPLAPVSIGLSAMAYYLWKYFGPLGKGGARFRRSPTEIPGPSVQEQLLDHVDEGASHEYQLVKERKPRSAPTRTKRSGRDPAGGGRVNRRTIIEIHFEVLDECQKGDTQLNQKDFLELLVREFMGSEFMEEEQVPKEEVLMEGIPMESVPMEGVPMELVPSLGSGFMV</sequence>
<gene>
    <name evidence="5" type="ORF">PKNOH_S1200165506</name>
</gene>
<evidence type="ECO:0000313" key="6">
    <source>
        <dbReference type="Proteomes" id="UP000195012"/>
    </source>
</evidence>
<feature type="domain" description="Schizont-infected cell agglutination extracellular beta" evidence="2">
    <location>
        <begin position="545"/>
        <end position="715"/>
    </location>
</feature>
<proteinExistence type="predicted"/>
<dbReference type="EMBL" id="NETL01000026">
    <property type="protein sequence ID" value="OTN64982.1"/>
    <property type="molecule type" value="Genomic_DNA"/>
</dbReference>
<dbReference type="VEuPathDB" id="PlasmoDB:PKNOH_S1200165506"/>
<dbReference type="InterPro" id="IPR024285">
    <property type="entry name" value="SICA_extracell_b"/>
</dbReference>
<feature type="domain" description="Schizont-infected cell agglutination extracellular alpha" evidence="4">
    <location>
        <begin position="17"/>
        <end position="211"/>
    </location>
</feature>